<dbReference type="AlphaFoldDB" id="A0A162CI09"/>
<dbReference type="EMBL" id="AUYC01000002">
    <property type="protein sequence ID" value="KZN68304.1"/>
    <property type="molecule type" value="Genomic_DNA"/>
</dbReference>
<feature type="transmembrane region" description="Helical" evidence="1">
    <location>
        <begin position="80"/>
        <end position="99"/>
    </location>
</feature>
<protein>
    <recommendedName>
        <fullName evidence="4">Metal-dependent hydrolase</fullName>
    </recommendedName>
</protein>
<evidence type="ECO:0008006" key="4">
    <source>
        <dbReference type="Google" id="ProtNLM"/>
    </source>
</evidence>
<gene>
    <name evidence="2" type="ORF">N473_07715</name>
</gene>
<evidence type="ECO:0000256" key="1">
    <source>
        <dbReference type="SAM" id="Phobius"/>
    </source>
</evidence>
<comment type="caution">
    <text evidence="2">The sequence shown here is derived from an EMBL/GenBank/DDBJ whole genome shotgun (WGS) entry which is preliminary data.</text>
</comment>
<feature type="transmembrane region" description="Helical" evidence="1">
    <location>
        <begin position="56"/>
        <end position="74"/>
    </location>
</feature>
<proteinExistence type="predicted"/>
<dbReference type="RefSeq" id="WP_063366359.1">
    <property type="nucleotide sequence ID" value="NZ_AUYC01000002.1"/>
</dbReference>
<dbReference type="PATRIC" id="fig|1365248.3.peg.216"/>
<keyword evidence="1" id="KW-0472">Membrane</keyword>
<keyword evidence="1" id="KW-1133">Transmembrane helix</keyword>
<accession>A0A162CI09</accession>
<organism evidence="2 3">
    <name type="scientific">Pseudoalteromonas luteoviolacea CPMOR-1</name>
    <dbReference type="NCBI Taxonomy" id="1365248"/>
    <lineage>
        <taxon>Bacteria</taxon>
        <taxon>Pseudomonadati</taxon>
        <taxon>Pseudomonadota</taxon>
        <taxon>Gammaproteobacteria</taxon>
        <taxon>Alteromonadales</taxon>
        <taxon>Pseudoalteromonadaceae</taxon>
        <taxon>Pseudoalteromonas</taxon>
    </lineage>
</organism>
<name>A0A162CI09_9GAMM</name>
<keyword evidence="1" id="KW-0812">Transmembrane</keyword>
<feature type="transmembrane region" description="Helical" evidence="1">
    <location>
        <begin position="30"/>
        <end position="49"/>
    </location>
</feature>
<dbReference type="Pfam" id="PF04307">
    <property type="entry name" value="YdjM"/>
    <property type="match status" value="1"/>
</dbReference>
<dbReference type="Proteomes" id="UP000076486">
    <property type="component" value="Unassembled WGS sequence"/>
</dbReference>
<dbReference type="InterPro" id="IPR007404">
    <property type="entry name" value="YdjM-like"/>
</dbReference>
<feature type="transmembrane region" description="Helical" evidence="1">
    <location>
        <begin position="111"/>
        <end position="131"/>
    </location>
</feature>
<evidence type="ECO:0000313" key="2">
    <source>
        <dbReference type="EMBL" id="KZN68304.1"/>
    </source>
</evidence>
<sequence length="240" mass="26521">MANFSTHLKASTIVSATFSSVLLSMAEVNGFQALGLFIVGALAGLLPDLDSDKSKSLNSLFSIFALLAAGIVLLNNNFDSVIETWLVGAMMYVCFMYVIKPIFEHFTVHRATLHSISAVLMFSILTLHAALLVGVTLYIAVLSSIFIFTGAITHLILDECYSVDIDNKELKASFGTAMKMIDLRYPITSLSQVAITAGGIYFAQPYWTDISSLFTTWSTKLQTLRFLPDLHNLPWQSWTW</sequence>
<reference evidence="2 3" key="1">
    <citation type="submission" date="2013-07" db="EMBL/GenBank/DDBJ databases">
        <title>Comparative Genomic and Metabolomic Analysis of Twelve Strains of Pseudoalteromonas luteoviolacea.</title>
        <authorList>
            <person name="Vynne N.G."/>
            <person name="Mansson M."/>
            <person name="Gram L."/>
        </authorList>
    </citation>
    <scope>NUCLEOTIDE SEQUENCE [LARGE SCALE GENOMIC DNA]</scope>
    <source>
        <strain evidence="2 3">CPMOR-1</strain>
    </source>
</reference>
<evidence type="ECO:0000313" key="3">
    <source>
        <dbReference type="Proteomes" id="UP000076486"/>
    </source>
</evidence>